<name>L9Z9K7_NATP1</name>
<gene>
    <name evidence="1" type="ORF">C488_01419</name>
</gene>
<reference evidence="1 2" key="1">
    <citation type="journal article" date="2014" name="PLoS Genet.">
        <title>Phylogenetically driven sequencing of extremely halophilic archaea reveals strategies for static and dynamic osmo-response.</title>
        <authorList>
            <person name="Becker E.A."/>
            <person name="Seitzer P.M."/>
            <person name="Tritt A."/>
            <person name="Larsen D."/>
            <person name="Krusor M."/>
            <person name="Yao A.I."/>
            <person name="Wu D."/>
            <person name="Madern D."/>
            <person name="Eisen J.A."/>
            <person name="Darling A.E."/>
            <person name="Facciotti M.T."/>
        </authorList>
    </citation>
    <scope>NUCLEOTIDE SEQUENCE [LARGE SCALE GENOMIC DNA]</scope>
    <source>
        <strain evidence="1 2">DSM 15624</strain>
    </source>
</reference>
<dbReference type="AlphaFoldDB" id="L9Z9K7"/>
<dbReference type="PATRIC" id="fig|797303.5.peg.293"/>
<accession>L9Z9K7</accession>
<comment type="caution">
    <text evidence="1">The sequence shown here is derived from an EMBL/GenBank/DDBJ whole genome shotgun (WGS) entry which is preliminary data.</text>
</comment>
<evidence type="ECO:0000313" key="2">
    <source>
        <dbReference type="Proteomes" id="UP000011593"/>
    </source>
</evidence>
<proteinExistence type="predicted"/>
<keyword evidence="2" id="KW-1185">Reference proteome</keyword>
<protein>
    <submittedName>
        <fullName evidence="1">Uncharacterized protein</fullName>
    </submittedName>
</protein>
<sequence>SARRAIDANRSDPMNVIAPTTAVAIAISSFCRLIVSLETHAFDPPTALTTADYGCVPTNGHRCRHY</sequence>
<dbReference type="EMBL" id="AOIE01000004">
    <property type="protein sequence ID" value="ELY81853.1"/>
    <property type="molecule type" value="Genomic_DNA"/>
</dbReference>
<feature type="non-terminal residue" evidence="1">
    <location>
        <position position="1"/>
    </location>
</feature>
<evidence type="ECO:0000313" key="1">
    <source>
        <dbReference type="EMBL" id="ELY81853.1"/>
    </source>
</evidence>
<organism evidence="1 2">
    <name type="scientific">Natrinema pellirubrum (strain DSM 15624 / CIP 106293 / JCM 10476 / NCIMB 786 / 157)</name>
    <dbReference type="NCBI Taxonomy" id="797303"/>
    <lineage>
        <taxon>Archaea</taxon>
        <taxon>Methanobacteriati</taxon>
        <taxon>Methanobacteriota</taxon>
        <taxon>Stenosarchaea group</taxon>
        <taxon>Halobacteria</taxon>
        <taxon>Halobacteriales</taxon>
        <taxon>Natrialbaceae</taxon>
        <taxon>Natrinema</taxon>
    </lineage>
</organism>
<dbReference type="Proteomes" id="UP000011593">
    <property type="component" value="Unassembled WGS sequence"/>
</dbReference>